<feature type="compositionally biased region" description="Basic residues" evidence="1">
    <location>
        <begin position="38"/>
        <end position="50"/>
    </location>
</feature>
<dbReference type="AlphaFoldDB" id="Q6ZLD2"/>
<reference evidence="3" key="1">
    <citation type="journal article" date="2005" name="Nature">
        <title>The map-based sequence of the rice genome.</title>
        <authorList>
            <consortium name="International rice genome sequencing project (IRGSP)"/>
            <person name="Matsumoto T."/>
            <person name="Wu J."/>
            <person name="Kanamori H."/>
            <person name="Katayose Y."/>
            <person name="Fujisawa M."/>
            <person name="Namiki N."/>
            <person name="Mizuno H."/>
            <person name="Yamamoto K."/>
            <person name="Antonio B.A."/>
            <person name="Baba T."/>
            <person name="Sakata K."/>
            <person name="Nagamura Y."/>
            <person name="Aoki H."/>
            <person name="Arikawa K."/>
            <person name="Arita K."/>
            <person name="Bito T."/>
            <person name="Chiden Y."/>
            <person name="Fujitsuka N."/>
            <person name="Fukunaka R."/>
            <person name="Hamada M."/>
            <person name="Harada C."/>
            <person name="Hayashi A."/>
            <person name="Hijishita S."/>
            <person name="Honda M."/>
            <person name="Hosokawa S."/>
            <person name="Ichikawa Y."/>
            <person name="Idonuma A."/>
            <person name="Iijima M."/>
            <person name="Ikeda M."/>
            <person name="Ikeno M."/>
            <person name="Ito K."/>
            <person name="Ito S."/>
            <person name="Ito T."/>
            <person name="Ito Y."/>
            <person name="Ito Y."/>
            <person name="Iwabuchi A."/>
            <person name="Kamiya K."/>
            <person name="Karasawa W."/>
            <person name="Kurita K."/>
            <person name="Katagiri S."/>
            <person name="Kikuta A."/>
            <person name="Kobayashi H."/>
            <person name="Kobayashi N."/>
            <person name="Machita K."/>
            <person name="Maehara T."/>
            <person name="Masukawa M."/>
            <person name="Mizubayashi T."/>
            <person name="Mukai Y."/>
            <person name="Nagasaki H."/>
            <person name="Nagata Y."/>
            <person name="Naito S."/>
            <person name="Nakashima M."/>
            <person name="Nakama Y."/>
            <person name="Nakamichi Y."/>
            <person name="Nakamura M."/>
            <person name="Meguro A."/>
            <person name="Negishi M."/>
            <person name="Ohta I."/>
            <person name="Ohta T."/>
            <person name="Okamoto M."/>
            <person name="Ono N."/>
            <person name="Saji S."/>
            <person name="Sakaguchi M."/>
            <person name="Sakai K."/>
            <person name="Shibata M."/>
            <person name="Shimokawa T."/>
            <person name="Song J."/>
            <person name="Takazaki Y."/>
            <person name="Terasawa K."/>
            <person name="Tsugane M."/>
            <person name="Tsuji K."/>
            <person name="Ueda S."/>
            <person name="Waki K."/>
            <person name="Yamagata H."/>
            <person name="Yamamoto M."/>
            <person name="Yamamoto S."/>
            <person name="Yamane H."/>
            <person name="Yoshiki S."/>
            <person name="Yoshihara R."/>
            <person name="Yukawa K."/>
            <person name="Zhong H."/>
            <person name="Yano M."/>
            <person name="Yuan Q."/>
            <person name="Ouyang S."/>
            <person name="Liu J."/>
            <person name="Jones K.M."/>
            <person name="Gansberger K."/>
            <person name="Moffat K."/>
            <person name="Hill J."/>
            <person name="Bera J."/>
            <person name="Fadrosh D."/>
            <person name="Jin S."/>
            <person name="Johri S."/>
            <person name="Kim M."/>
            <person name="Overton L."/>
            <person name="Reardon M."/>
            <person name="Tsitrin T."/>
            <person name="Vuong H."/>
            <person name="Weaver B."/>
            <person name="Ciecko A."/>
            <person name="Tallon L."/>
            <person name="Jackson J."/>
            <person name="Pai G."/>
            <person name="Aken S.V."/>
            <person name="Utterback T."/>
            <person name="Reidmuller S."/>
            <person name="Feldblyum T."/>
            <person name="Hsiao J."/>
            <person name="Zismann V."/>
            <person name="Iobst S."/>
            <person name="de Vazeille A.R."/>
            <person name="Buell C.R."/>
            <person name="Ying K."/>
            <person name="Li Y."/>
            <person name="Lu T."/>
            <person name="Huang Y."/>
            <person name="Zhao Q."/>
            <person name="Feng Q."/>
            <person name="Zhang L."/>
            <person name="Zhu J."/>
            <person name="Weng Q."/>
            <person name="Mu J."/>
            <person name="Lu Y."/>
            <person name="Fan D."/>
            <person name="Liu Y."/>
            <person name="Guan J."/>
            <person name="Zhang Y."/>
            <person name="Yu S."/>
            <person name="Liu X."/>
            <person name="Zhang Y."/>
            <person name="Hong G."/>
            <person name="Han B."/>
            <person name="Choisne N."/>
            <person name="Demange N."/>
            <person name="Orjeda G."/>
            <person name="Samain S."/>
            <person name="Cattolico L."/>
            <person name="Pelletier E."/>
            <person name="Couloux A."/>
            <person name="Segurens B."/>
            <person name="Wincker P."/>
            <person name="D'Hont A."/>
            <person name="Scarpelli C."/>
            <person name="Weissenbach J."/>
            <person name="Salanoubat M."/>
            <person name="Quetier F."/>
            <person name="Yu Y."/>
            <person name="Kim H.R."/>
            <person name="Rambo T."/>
            <person name="Currie J."/>
            <person name="Collura K."/>
            <person name="Luo M."/>
            <person name="Yang T."/>
            <person name="Ammiraju J.S.S."/>
            <person name="Engler F."/>
            <person name="Soderlund C."/>
            <person name="Wing R.A."/>
            <person name="Palmer L.E."/>
            <person name="de la Bastide M."/>
            <person name="Spiegel L."/>
            <person name="Nascimento L."/>
            <person name="Zutavern T."/>
            <person name="O'Shaughnessy A."/>
            <person name="Dike S."/>
            <person name="Dedhia N."/>
            <person name="Preston R."/>
            <person name="Balija V."/>
            <person name="McCombie W.R."/>
            <person name="Chow T."/>
            <person name="Chen H."/>
            <person name="Chung M."/>
            <person name="Chen C."/>
            <person name="Shaw J."/>
            <person name="Wu H."/>
            <person name="Hsiao K."/>
            <person name="Chao Y."/>
            <person name="Chu M."/>
            <person name="Cheng C."/>
            <person name="Hour A."/>
            <person name="Lee P."/>
            <person name="Lin S."/>
            <person name="Lin Y."/>
            <person name="Liou J."/>
            <person name="Liu S."/>
            <person name="Hsing Y."/>
            <person name="Raghuvanshi S."/>
            <person name="Mohanty A."/>
            <person name="Bharti A.K."/>
            <person name="Gaur A."/>
            <person name="Gupta V."/>
            <person name="Kumar D."/>
            <person name="Ravi V."/>
            <person name="Vij S."/>
            <person name="Kapur A."/>
            <person name="Khurana P."/>
            <person name="Khurana P."/>
            <person name="Khurana J.P."/>
            <person name="Tyagi A.K."/>
            <person name="Gaikwad K."/>
            <person name="Singh A."/>
            <person name="Dalal V."/>
            <person name="Srivastava S."/>
            <person name="Dixit A."/>
            <person name="Pal A.K."/>
            <person name="Ghazi I.A."/>
            <person name="Yadav M."/>
            <person name="Pandit A."/>
            <person name="Bhargava A."/>
            <person name="Sureshbabu K."/>
            <person name="Batra K."/>
            <person name="Sharma T.R."/>
            <person name="Mohapatra T."/>
            <person name="Singh N.K."/>
            <person name="Messing J."/>
            <person name="Nelson A.B."/>
            <person name="Fuks G."/>
            <person name="Kavchok S."/>
            <person name="Keizer G."/>
            <person name="Linton E."/>
            <person name="Llaca V."/>
            <person name="Song R."/>
            <person name="Tanyolac B."/>
            <person name="Young S."/>
            <person name="Ho-Il K."/>
            <person name="Hahn J.H."/>
            <person name="Sangsakoo G."/>
            <person name="Vanavichit A."/>
            <person name="de Mattos Luiz.A.T."/>
            <person name="Zimmer P.D."/>
            <person name="Malone G."/>
            <person name="Dellagostin O."/>
            <person name="de Oliveira A.C."/>
            <person name="Bevan M."/>
            <person name="Bancroft I."/>
            <person name="Minx P."/>
            <person name="Cordum H."/>
            <person name="Wilson R."/>
            <person name="Cheng Z."/>
            <person name="Jin W."/>
            <person name="Jiang J."/>
            <person name="Leong S.A."/>
            <person name="Iwama H."/>
            <person name="Gojobori T."/>
            <person name="Itoh T."/>
            <person name="Niimura Y."/>
            <person name="Fujii Y."/>
            <person name="Habara T."/>
            <person name="Sakai H."/>
            <person name="Sato Y."/>
            <person name="Wilson G."/>
            <person name="Kumar K."/>
            <person name="McCouch S."/>
            <person name="Juretic N."/>
            <person name="Hoen D."/>
            <person name="Wright S."/>
            <person name="Bruskiewich R."/>
            <person name="Bureau T."/>
            <person name="Miyao A."/>
            <person name="Hirochika H."/>
            <person name="Nishikawa T."/>
            <person name="Kadowaki K."/>
            <person name="Sugiura M."/>
            <person name="Burr B."/>
            <person name="Sasaki T."/>
        </authorList>
    </citation>
    <scope>NUCLEOTIDE SEQUENCE [LARGE SCALE GENOMIC DNA]</scope>
    <source>
        <strain evidence="3">cv. Nipponbare</strain>
    </source>
</reference>
<reference evidence="3" key="2">
    <citation type="journal article" date="2008" name="Nucleic Acids Res.">
        <title>The rice annotation project database (RAP-DB): 2008 update.</title>
        <authorList>
            <consortium name="The rice annotation project (RAP)"/>
        </authorList>
    </citation>
    <scope>GENOME REANNOTATION</scope>
    <source>
        <strain evidence="3">cv. Nipponbare</strain>
    </source>
</reference>
<feature type="compositionally biased region" description="Low complexity" evidence="1">
    <location>
        <begin position="61"/>
        <end position="71"/>
    </location>
</feature>
<proteinExistence type="predicted"/>
<evidence type="ECO:0000313" key="3">
    <source>
        <dbReference type="Proteomes" id="UP000000763"/>
    </source>
</evidence>
<feature type="region of interest" description="Disordered" evidence="1">
    <location>
        <begin position="1"/>
        <end position="71"/>
    </location>
</feature>
<accession>Q6ZLD2</accession>
<sequence>MVPGDRAQGCEEAATKRGACAEAAPPSLTTSTVGGLRSHCRRRRRLRPHLRREAREPPMSPSSTSSTGESSGVAAAVAVLVVVISEPHRLRPDQARRAAGVVYGDRGGWKNSSALLMEEASVLELRRVGLELHHQCCRRPTPISSLHRD</sequence>
<dbReference type="Proteomes" id="UP000000763">
    <property type="component" value="Chromosome 7"/>
</dbReference>
<organism evidence="2 3">
    <name type="scientific">Oryza sativa subsp. japonica</name>
    <name type="common">Rice</name>
    <dbReference type="NCBI Taxonomy" id="39947"/>
    <lineage>
        <taxon>Eukaryota</taxon>
        <taxon>Viridiplantae</taxon>
        <taxon>Streptophyta</taxon>
        <taxon>Embryophyta</taxon>
        <taxon>Tracheophyta</taxon>
        <taxon>Spermatophyta</taxon>
        <taxon>Magnoliopsida</taxon>
        <taxon>Liliopsida</taxon>
        <taxon>Poales</taxon>
        <taxon>Poaceae</taxon>
        <taxon>BOP clade</taxon>
        <taxon>Oryzoideae</taxon>
        <taxon>Oryzeae</taxon>
        <taxon>Oryzinae</taxon>
        <taxon>Oryza</taxon>
        <taxon>Oryza sativa</taxon>
    </lineage>
</organism>
<gene>
    <name evidence="2" type="primary">OJ1014_E09.24</name>
</gene>
<evidence type="ECO:0000313" key="2">
    <source>
        <dbReference type="EMBL" id="BAC83045.1"/>
    </source>
</evidence>
<dbReference type="EMBL" id="AP003800">
    <property type="protein sequence ID" value="BAC83045.1"/>
    <property type="molecule type" value="Genomic_DNA"/>
</dbReference>
<evidence type="ECO:0000256" key="1">
    <source>
        <dbReference type="SAM" id="MobiDB-lite"/>
    </source>
</evidence>
<protein>
    <submittedName>
        <fullName evidence="2">Uncharacterized protein</fullName>
    </submittedName>
</protein>
<name>Q6ZLD2_ORYSJ</name>